<dbReference type="InterPro" id="IPR001567">
    <property type="entry name" value="Pept_M3A_M3B_dom"/>
</dbReference>
<evidence type="ECO:0000256" key="4">
    <source>
        <dbReference type="ARBA" id="ARBA00022801"/>
    </source>
</evidence>
<dbReference type="Gene3D" id="1.10.1370.10">
    <property type="entry name" value="Neurolysin, domain 3"/>
    <property type="match status" value="1"/>
</dbReference>
<dbReference type="Gene3D" id="1.20.1050.40">
    <property type="entry name" value="Endopeptidase. Chain P, domain 1"/>
    <property type="match status" value="1"/>
</dbReference>
<dbReference type="CDD" id="cd06455">
    <property type="entry name" value="M3A_TOP"/>
    <property type="match status" value="1"/>
</dbReference>
<evidence type="ECO:0000256" key="5">
    <source>
        <dbReference type="ARBA" id="ARBA00022833"/>
    </source>
</evidence>
<dbReference type="SUPFAM" id="SSF55486">
    <property type="entry name" value="Metalloproteases ('zincins'), catalytic domain"/>
    <property type="match status" value="1"/>
</dbReference>
<dbReference type="Gene3D" id="3.40.390.10">
    <property type="entry name" value="Collagenase (Catalytic Domain)"/>
    <property type="match status" value="1"/>
</dbReference>
<keyword evidence="5 7" id="KW-0862">Zinc</keyword>
<dbReference type="PANTHER" id="PTHR11804">
    <property type="entry name" value="PROTEASE M3 THIMET OLIGOPEPTIDASE-RELATED"/>
    <property type="match status" value="1"/>
</dbReference>
<keyword evidence="6 7" id="KW-0482">Metalloprotease</keyword>
<sequence>MTDLQPIALPEAAATGPWLRARTDESLDAARVLADRLRGMSDAPAMEVLQTWDALQTALGDAGAAASLLSEVHPDAQVREAADKHSQDLDAFATDLSLDTEIYAVVAGVDPDGLDADATRMLDKVLRDFRRSGVDRDEATRERLRELNRLELETSQEFARNIREGTKTVRLRPDQLDGLPDDWREQHPAGADGLVEVTTDYPDSIPVRTFAHDRDARVAVSSASLTVAWPDNDAVLRRLLELRAEHARLLGYPTWVDLDTEVKMIETAEAEAEFIARITDLAGPSAERDKQRLLERARQDRPDLADVDTADATYYSELVRREQLDVDAQEVRRYFAFEDVRRGLLDVTGRLFGLTWTPVEATTWHEDVTAYDVELAGERIGRIYLDLHPRDGKFKHAAQFTLVSGLFERALPEGVLVCNFSRGLMEHSEVVTLFHEFGHLIHHVTAGRQQWQRFSGVATEWDFVEAPSQMLEEWAWDADVLASFARDADGNPIPADLVRRMRAAHEFGKGFQARTQMFYAAVSYDLHHALPDDLTERIGELQRQYSVFAALPDTHMHCSFGHLSGYASAYYTYMWSLVIAKDLFSAFDPGDLFASEVAERYRDRILAPGGSRDAADLVEDFLGRPYTFDAYAAWLSREPGTD</sequence>
<dbReference type="InterPro" id="IPR024079">
    <property type="entry name" value="MetalloPept_cat_dom_sf"/>
</dbReference>
<keyword evidence="2 7" id="KW-0645">Protease</keyword>
<keyword evidence="4 7" id="KW-0378">Hydrolase</keyword>
<accession>A0ABM8HCJ9</accession>
<evidence type="ECO:0000259" key="8">
    <source>
        <dbReference type="Pfam" id="PF01432"/>
    </source>
</evidence>
<protein>
    <submittedName>
        <fullName evidence="9">Zn-dependent oligopeptidase</fullName>
    </submittedName>
</protein>
<organism evidence="9">
    <name type="scientific">Barrientosiimonas endolithica</name>
    <dbReference type="NCBI Taxonomy" id="1535208"/>
    <lineage>
        <taxon>Bacteria</taxon>
        <taxon>Bacillati</taxon>
        <taxon>Actinomycetota</taxon>
        <taxon>Actinomycetes</taxon>
        <taxon>Micrococcales</taxon>
        <taxon>Dermacoccaceae</taxon>
        <taxon>Barrientosiimonas</taxon>
    </lineage>
</organism>
<evidence type="ECO:0000256" key="1">
    <source>
        <dbReference type="ARBA" id="ARBA00006040"/>
    </source>
</evidence>
<reference evidence="9" key="2">
    <citation type="submission" date="2023-02" db="EMBL/GenBank/DDBJ databases">
        <authorList>
            <person name="Sun Q."/>
            <person name="Mori K."/>
        </authorList>
    </citation>
    <scope>NUCLEOTIDE SEQUENCE</scope>
    <source>
        <strain evidence="9">NBRC 110608</strain>
    </source>
</reference>
<evidence type="ECO:0000256" key="7">
    <source>
        <dbReference type="RuleBase" id="RU003435"/>
    </source>
</evidence>
<dbReference type="EMBL" id="AP027735">
    <property type="protein sequence ID" value="BDZ58693.1"/>
    <property type="molecule type" value="Genomic_DNA"/>
</dbReference>
<comment type="cofactor">
    <cofactor evidence="7">
        <name>Zn(2+)</name>
        <dbReference type="ChEBI" id="CHEBI:29105"/>
    </cofactor>
    <text evidence="7">Binds 1 zinc ion.</text>
</comment>
<comment type="similarity">
    <text evidence="1 7">Belongs to the peptidase M3 family.</text>
</comment>
<evidence type="ECO:0000313" key="9">
    <source>
        <dbReference type="EMBL" id="BDZ58693.1"/>
    </source>
</evidence>
<dbReference type="InterPro" id="IPR024080">
    <property type="entry name" value="Neurolysin/TOP_N"/>
</dbReference>
<name>A0ABM8HCJ9_9MICO</name>
<gene>
    <name evidence="9" type="primary">thoP1</name>
    <name evidence="9" type="ORF">GCM10025872_23500</name>
</gene>
<dbReference type="PANTHER" id="PTHR11804:SF84">
    <property type="entry name" value="SACCHAROLYSIN"/>
    <property type="match status" value="1"/>
</dbReference>
<dbReference type="InterPro" id="IPR045090">
    <property type="entry name" value="Pept_M3A_M3B"/>
</dbReference>
<reference evidence="9" key="1">
    <citation type="journal article" date="2014" name="Int. J. Syst. Evol. Microbiol.">
        <title>Complete genome of a new Firmicutes species belonging to the dominant human colonic microbiota ('Ruminococcus bicirculans') reveals two chromosomes and a selective capacity to utilize plant glucans.</title>
        <authorList>
            <consortium name="NISC Comparative Sequencing Program"/>
            <person name="Wegmann U."/>
            <person name="Louis P."/>
            <person name="Goesmann A."/>
            <person name="Henrissat B."/>
            <person name="Duncan S.H."/>
            <person name="Flint H.J."/>
        </authorList>
    </citation>
    <scope>NUCLEOTIDE SEQUENCE</scope>
    <source>
        <strain evidence="9">NBRC 110608</strain>
    </source>
</reference>
<dbReference type="Pfam" id="PF01432">
    <property type="entry name" value="Peptidase_M3"/>
    <property type="match status" value="1"/>
</dbReference>
<proteinExistence type="inferred from homology"/>
<evidence type="ECO:0000256" key="2">
    <source>
        <dbReference type="ARBA" id="ARBA00022670"/>
    </source>
</evidence>
<keyword evidence="3 7" id="KW-0479">Metal-binding</keyword>
<evidence type="ECO:0000256" key="6">
    <source>
        <dbReference type="ARBA" id="ARBA00023049"/>
    </source>
</evidence>
<dbReference type="InterPro" id="IPR024077">
    <property type="entry name" value="Neurolysin/TOP_dom2"/>
</dbReference>
<evidence type="ECO:0000256" key="3">
    <source>
        <dbReference type="ARBA" id="ARBA00022723"/>
    </source>
</evidence>
<feature type="domain" description="Peptidase M3A/M3B catalytic" evidence="8">
    <location>
        <begin position="212"/>
        <end position="631"/>
    </location>
</feature>